<protein>
    <submittedName>
        <fullName evidence="2">Uncharacterized protein</fullName>
    </submittedName>
</protein>
<dbReference type="AlphaFoldDB" id="A0A0C9WZS9"/>
<dbReference type="Proteomes" id="UP000054477">
    <property type="component" value="Unassembled WGS sequence"/>
</dbReference>
<evidence type="ECO:0000256" key="1">
    <source>
        <dbReference type="SAM" id="MobiDB-lite"/>
    </source>
</evidence>
<organism evidence="2 3">
    <name type="scientific">Laccaria amethystina LaAM-08-1</name>
    <dbReference type="NCBI Taxonomy" id="1095629"/>
    <lineage>
        <taxon>Eukaryota</taxon>
        <taxon>Fungi</taxon>
        <taxon>Dikarya</taxon>
        <taxon>Basidiomycota</taxon>
        <taxon>Agaricomycotina</taxon>
        <taxon>Agaricomycetes</taxon>
        <taxon>Agaricomycetidae</taxon>
        <taxon>Agaricales</taxon>
        <taxon>Agaricineae</taxon>
        <taxon>Hydnangiaceae</taxon>
        <taxon>Laccaria</taxon>
    </lineage>
</organism>
<dbReference type="EMBL" id="KN838670">
    <property type="protein sequence ID" value="KIJ98385.1"/>
    <property type="molecule type" value="Genomic_DNA"/>
</dbReference>
<dbReference type="HOGENOM" id="CLU_2085234_0_0_1"/>
<gene>
    <name evidence="2" type="ORF">K443DRAFT_133453</name>
</gene>
<reference evidence="2 3" key="1">
    <citation type="submission" date="2014-04" db="EMBL/GenBank/DDBJ databases">
        <authorList>
            <consortium name="DOE Joint Genome Institute"/>
            <person name="Kuo A."/>
            <person name="Kohler A."/>
            <person name="Nagy L.G."/>
            <person name="Floudas D."/>
            <person name="Copeland A."/>
            <person name="Barry K.W."/>
            <person name="Cichocki N."/>
            <person name="Veneault-Fourrey C."/>
            <person name="LaButti K."/>
            <person name="Lindquist E.A."/>
            <person name="Lipzen A."/>
            <person name="Lundell T."/>
            <person name="Morin E."/>
            <person name="Murat C."/>
            <person name="Sun H."/>
            <person name="Tunlid A."/>
            <person name="Henrissat B."/>
            <person name="Grigoriev I.V."/>
            <person name="Hibbett D.S."/>
            <person name="Martin F."/>
            <person name="Nordberg H.P."/>
            <person name="Cantor M.N."/>
            <person name="Hua S.X."/>
        </authorList>
    </citation>
    <scope>NUCLEOTIDE SEQUENCE [LARGE SCALE GENOMIC DNA]</scope>
    <source>
        <strain evidence="2 3">LaAM-08-1</strain>
    </source>
</reference>
<feature type="compositionally biased region" description="Polar residues" evidence="1">
    <location>
        <begin position="39"/>
        <end position="48"/>
    </location>
</feature>
<name>A0A0C9WZS9_9AGAR</name>
<evidence type="ECO:0000313" key="2">
    <source>
        <dbReference type="EMBL" id="KIJ98385.1"/>
    </source>
</evidence>
<reference evidence="3" key="2">
    <citation type="submission" date="2015-01" db="EMBL/GenBank/DDBJ databases">
        <title>Evolutionary Origins and Diversification of the Mycorrhizal Mutualists.</title>
        <authorList>
            <consortium name="DOE Joint Genome Institute"/>
            <consortium name="Mycorrhizal Genomics Consortium"/>
            <person name="Kohler A."/>
            <person name="Kuo A."/>
            <person name="Nagy L.G."/>
            <person name="Floudas D."/>
            <person name="Copeland A."/>
            <person name="Barry K.W."/>
            <person name="Cichocki N."/>
            <person name="Veneault-Fourrey C."/>
            <person name="LaButti K."/>
            <person name="Lindquist E.A."/>
            <person name="Lipzen A."/>
            <person name="Lundell T."/>
            <person name="Morin E."/>
            <person name="Murat C."/>
            <person name="Riley R."/>
            <person name="Ohm R."/>
            <person name="Sun H."/>
            <person name="Tunlid A."/>
            <person name="Henrissat B."/>
            <person name="Grigoriev I.V."/>
            <person name="Hibbett D.S."/>
            <person name="Martin F."/>
        </authorList>
    </citation>
    <scope>NUCLEOTIDE SEQUENCE [LARGE SCALE GENOMIC DNA]</scope>
    <source>
        <strain evidence="3">LaAM-08-1</strain>
    </source>
</reference>
<evidence type="ECO:0000313" key="3">
    <source>
        <dbReference type="Proteomes" id="UP000054477"/>
    </source>
</evidence>
<accession>A0A0C9WZS9</accession>
<sequence>MSSESGFRYQSALKHPSTQKDSDFTGNSESRRVRVSAPGSISSITSRSAGNRVELELSALSNYTAVNDHMRIEAEVPPAAVDEQTAGLSAVSSHSIARHRVLRCLSSVVHPILRHTGEP</sequence>
<feature type="region of interest" description="Disordered" evidence="1">
    <location>
        <begin position="1"/>
        <end position="48"/>
    </location>
</feature>
<dbReference type="OrthoDB" id="10321530at2759"/>
<proteinExistence type="predicted"/>
<keyword evidence="3" id="KW-1185">Reference proteome</keyword>